<gene>
    <name evidence="3" type="ORF">METZ01_LOCUS104958</name>
</gene>
<feature type="coiled-coil region" evidence="1">
    <location>
        <begin position="255"/>
        <end position="282"/>
    </location>
</feature>
<keyword evidence="2" id="KW-0812">Transmembrane</keyword>
<keyword evidence="2" id="KW-1133">Transmembrane helix</keyword>
<evidence type="ECO:0000256" key="2">
    <source>
        <dbReference type="SAM" id="Phobius"/>
    </source>
</evidence>
<name>A0A381WHX3_9ZZZZ</name>
<evidence type="ECO:0000313" key="3">
    <source>
        <dbReference type="EMBL" id="SVA52104.1"/>
    </source>
</evidence>
<organism evidence="3">
    <name type="scientific">marine metagenome</name>
    <dbReference type="NCBI Taxonomy" id="408172"/>
    <lineage>
        <taxon>unclassified sequences</taxon>
        <taxon>metagenomes</taxon>
        <taxon>ecological metagenomes</taxon>
    </lineage>
</organism>
<reference evidence="3" key="1">
    <citation type="submission" date="2018-05" db="EMBL/GenBank/DDBJ databases">
        <authorList>
            <person name="Lanie J.A."/>
            <person name="Ng W.-L."/>
            <person name="Kazmierczak K.M."/>
            <person name="Andrzejewski T.M."/>
            <person name="Davidsen T.M."/>
            <person name="Wayne K.J."/>
            <person name="Tettelin H."/>
            <person name="Glass J.I."/>
            <person name="Rusch D."/>
            <person name="Podicherti R."/>
            <person name="Tsui H.-C.T."/>
            <person name="Winkler M.E."/>
        </authorList>
    </citation>
    <scope>NUCLEOTIDE SEQUENCE</scope>
</reference>
<proteinExistence type="predicted"/>
<dbReference type="EMBL" id="UINC01011864">
    <property type="protein sequence ID" value="SVA52104.1"/>
    <property type="molecule type" value="Genomic_DNA"/>
</dbReference>
<feature type="coiled-coil region" evidence="1">
    <location>
        <begin position="96"/>
        <end position="123"/>
    </location>
</feature>
<keyword evidence="2" id="KW-0472">Membrane</keyword>
<dbReference type="AlphaFoldDB" id="A0A381WHX3"/>
<keyword evidence="1" id="KW-0175">Coiled coil</keyword>
<feature type="transmembrane region" description="Helical" evidence="2">
    <location>
        <begin position="33"/>
        <end position="54"/>
    </location>
</feature>
<feature type="non-terminal residue" evidence="3">
    <location>
        <position position="1"/>
    </location>
</feature>
<protein>
    <submittedName>
        <fullName evidence="3">Uncharacterized protein</fullName>
    </submittedName>
</protein>
<evidence type="ECO:0000256" key="1">
    <source>
        <dbReference type="SAM" id="Coils"/>
    </source>
</evidence>
<accession>A0A381WHX3</accession>
<sequence>VKILYLFDFLELNYNITKLFNRHKFLEVVTMKLGLMTLAALTAAIIFVGCGTAVGRATGADAGSSDTSTAAGSTPSVTDDNLTVVNENLANQGALLVGQEKALDKHQAELENLKEIVTAFESNSTDKGSSAGKDIGAVKAEVSNMSDQVSNMSDQLENDMAAQGQHLEEEISMMHFRITSLEEQSAFIQSLLGDIQNEAEAIRYSVSTIADEIRQSDESVEQLIYSFDSIVSTTEDFRGQLTSLEDQAAFLNVAIKQSTSAIEQLDDALDEVSETQEELADSSTYPITVDQFTTYDNLIDNGLIDDEINSMPAPEAMSVPDCTGPDGTRECIDKLVSSVNVGIAGTYESIQLSINDFCQAAESAYGLERVHGNRWDSIAPSDKTDALLNAGFISESEFSIIQWSLKNRDILESEYPSTGC</sequence>
<dbReference type="Gene3D" id="1.10.287.950">
    <property type="entry name" value="Methyl-accepting chemotaxis protein"/>
    <property type="match status" value="1"/>
</dbReference>